<accession>A0A2V3YBH9</accession>
<evidence type="ECO:0000313" key="2">
    <source>
        <dbReference type="Proteomes" id="UP000248057"/>
    </source>
</evidence>
<evidence type="ECO:0000313" key="1">
    <source>
        <dbReference type="EMBL" id="PXX54280.1"/>
    </source>
</evidence>
<sequence length="110" mass="12988">MKYKALYSVLEKRKQEASGFGYDDRSCWRLNRLTYVDRLHSLWIIAVDPATGRRFWITHDGSTFSISFCNMDEKLNNYGPTRHIRCTSRTDLAEKLQKLFYEPNTFADLP</sequence>
<proteinExistence type="predicted"/>
<gene>
    <name evidence="1" type="ORF">DFR60_104105</name>
</gene>
<comment type="caution">
    <text evidence="1">The sequence shown here is derived from an EMBL/GenBank/DDBJ whole genome shotgun (WGS) entry which is preliminary data.</text>
</comment>
<dbReference type="RefSeq" id="WP_110322622.1">
    <property type="nucleotide sequence ID" value="NZ_QJKD01000004.1"/>
</dbReference>
<dbReference type="GeneID" id="86061131"/>
<organism evidence="1 2">
    <name type="scientific">Hungatella effluvii</name>
    <dbReference type="NCBI Taxonomy" id="1096246"/>
    <lineage>
        <taxon>Bacteria</taxon>
        <taxon>Bacillati</taxon>
        <taxon>Bacillota</taxon>
        <taxon>Clostridia</taxon>
        <taxon>Lachnospirales</taxon>
        <taxon>Lachnospiraceae</taxon>
        <taxon>Hungatella</taxon>
    </lineage>
</organism>
<dbReference type="Proteomes" id="UP000248057">
    <property type="component" value="Unassembled WGS sequence"/>
</dbReference>
<protein>
    <submittedName>
        <fullName evidence="1">Uncharacterized protein</fullName>
    </submittedName>
</protein>
<name>A0A2V3YBH9_9FIRM</name>
<dbReference type="AlphaFoldDB" id="A0A2V3YBH9"/>
<keyword evidence="2" id="KW-1185">Reference proteome</keyword>
<reference evidence="1 2" key="1">
    <citation type="submission" date="2018-05" db="EMBL/GenBank/DDBJ databases">
        <title>Genomic Encyclopedia of Type Strains, Phase IV (KMG-IV): sequencing the most valuable type-strain genomes for metagenomic binning, comparative biology and taxonomic classification.</title>
        <authorList>
            <person name="Goeker M."/>
        </authorList>
    </citation>
    <scope>NUCLEOTIDE SEQUENCE [LARGE SCALE GENOMIC DNA]</scope>
    <source>
        <strain evidence="1 2">DSM 24995</strain>
    </source>
</reference>
<dbReference type="EMBL" id="QJKD01000004">
    <property type="protein sequence ID" value="PXX54280.1"/>
    <property type="molecule type" value="Genomic_DNA"/>
</dbReference>